<dbReference type="Gene3D" id="3.30.310.50">
    <property type="entry name" value="Alpha-D-phosphohexomutase, C-terminal domain"/>
    <property type="match status" value="1"/>
</dbReference>
<reference evidence="2" key="1">
    <citation type="journal article" date="2019" name="Int. J. Syst. Evol. Microbiol.">
        <title>The Global Catalogue of Microorganisms (GCM) 10K type strain sequencing project: providing services to taxonomists for standard genome sequencing and annotation.</title>
        <authorList>
            <consortium name="The Broad Institute Genomics Platform"/>
            <consortium name="The Broad Institute Genome Sequencing Center for Infectious Disease"/>
            <person name="Wu L."/>
            <person name="Ma J."/>
        </authorList>
    </citation>
    <scope>NUCLEOTIDE SEQUENCE [LARGE SCALE GENOMIC DNA]</scope>
    <source>
        <strain evidence="2">CECT 8472</strain>
    </source>
</reference>
<keyword evidence="2" id="KW-1185">Reference proteome</keyword>
<evidence type="ECO:0000313" key="1">
    <source>
        <dbReference type="EMBL" id="MFC4349954.1"/>
    </source>
</evidence>
<dbReference type="PIRSF" id="PIRSF028291">
    <property type="entry name" value="UCP028291"/>
    <property type="match status" value="1"/>
</dbReference>
<dbReference type="Pfam" id="PF09981">
    <property type="entry name" value="DUF2218"/>
    <property type="match status" value="1"/>
</dbReference>
<dbReference type="Proteomes" id="UP001595799">
    <property type="component" value="Unassembled WGS sequence"/>
</dbReference>
<proteinExistence type="predicted"/>
<dbReference type="RefSeq" id="WP_382419932.1">
    <property type="nucleotide sequence ID" value="NZ_JBHSCW010000001.1"/>
</dbReference>
<organism evidence="1 2">
    <name type="scientific">Fodinicurvata halophila</name>
    <dbReference type="NCBI Taxonomy" id="1419723"/>
    <lineage>
        <taxon>Bacteria</taxon>
        <taxon>Pseudomonadati</taxon>
        <taxon>Pseudomonadota</taxon>
        <taxon>Alphaproteobacteria</taxon>
        <taxon>Rhodospirillales</taxon>
        <taxon>Rhodovibrionaceae</taxon>
        <taxon>Fodinicurvata</taxon>
    </lineage>
</organism>
<evidence type="ECO:0000313" key="2">
    <source>
        <dbReference type="Proteomes" id="UP001595799"/>
    </source>
</evidence>
<gene>
    <name evidence="1" type="ORF">ACFOW6_00200</name>
</gene>
<protein>
    <submittedName>
        <fullName evidence="1">DUF2218 domain-containing protein</fullName>
    </submittedName>
</protein>
<name>A0ABV8UHJ0_9PROT</name>
<sequence>MPSSEARVRTEKAGRYLDQLCKHFSHKIPAQWEASSGRLEFDMGTCRMEVEREALVLCCEAEDQADLQTVKTVVGDHLVRFAWREDLAIEWSNGP</sequence>
<comment type="caution">
    <text evidence="1">The sequence shown here is derived from an EMBL/GenBank/DDBJ whole genome shotgun (WGS) entry which is preliminary data.</text>
</comment>
<dbReference type="EMBL" id="JBHSCW010000001">
    <property type="protein sequence ID" value="MFC4349954.1"/>
    <property type="molecule type" value="Genomic_DNA"/>
</dbReference>
<dbReference type="InterPro" id="IPR014543">
    <property type="entry name" value="UCP028291"/>
</dbReference>
<accession>A0ABV8UHJ0</accession>